<gene>
    <name evidence="2" type="ORF">O9H85_12750</name>
</gene>
<dbReference type="InterPro" id="IPR017850">
    <property type="entry name" value="Alkaline_phosphatase_core_sf"/>
</dbReference>
<dbReference type="SUPFAM" id="SSF53649">
    <property type="entry name" value="Alkaline phosphatase-like"/>
    <property type="match status" value="1"/>
</dbReference>
<dbReference type="InterPro" id="IPR000917">
    <property type="entry name" value="Sulfatase_N"/>
</dbReference>
<dbReference type="PANTHER" id="PTHR46615:SF1">
    <property type="entry name" value="ARYLSULFATASE K"/>
    <property type="match status" value="1"/>
</dbReference>
<evidence type="ECO:0000259" key="1">
    <source>
        <dbReference type="Pfam" id="PF00884"/>
    </source>
</evidence>
<dbReference type="Proteomes" id="UP001527882">
    <property type="component" value="Unassembled WGS sequence"/>
</dbReference>
<proteinExistence type="predicted"/>
<dbReference type="Pfam" id="PF00884">
    <property type="entry name" value="Sulfatase"/>
    <property type="match status" value="1"/>
</dbReference>
<evidence type="ECO:0000313" key="3">
    <source>
        <dbReference type="Proteomes" id="UP001527882"/>
    </source>
</evidence>
<keyword evidence="3" id="KW-1185">Reference proteome</keyword>
<reference evidence="2 3" key="1">
    <citation type="submission" date="2022-12" db="EMBL/GenBank/DDBJ databases">
        <title>Draft genome sequence of Paenibacillus sp. dW9.</title>
        <authorList>
            <person name="Choi E.-W."/>
            <person name="Kim D.-U."/>
        </authorList>
    </citation>
    <scope>NUCLEOTIDE SEQUENCE [LARGE SCALE GENOMIC DNA]</scope>
    <source>
        <strain evidence="3">dW9</strain>
    </source>
</reference>
<dbReference type="Gene3D" id="3.40.720.10">
    <property type="entry name" value="Alkaline Phosphatase, subunit A"/>
    <property type="match status" value="1"/>
</dbReference>
<organism evidence="2 3">
    <name type="scientific">Paenibacillus gyeongsangnamensis</name>
    <dbReference type="NCBI Taxonomy" id="3388067"/>
    <lineage>
        <taxon>Bacteria</taxon>
        <taxon>Bacillati</taxon>
        <taxon>Bacillota</taxon>
        <taxon>Bacilli</taxon>
        <taxon>Bacillales</taxon>
        <taxon>Paenibacillaceae</taxon>
        <taxon>Paenibacillus</taxon>
    </lineage>
</organism>
<dbReference type="RefSeq" id="WP_269881768.1">
    <property type="nucleotide sequence ID" value="NZ_JAQAGZ010000007.1"/>
</dbReference>
<protein>
    <submittedName>
        <fullName evidence="2">Sulfatase-like hydrolase/transferase</fullName>
    </submittedName>
</protein>
<comment type="caution">
    <text evidence="2">The sequence shown here is derived from an EMBL/GenBank/DDBJ whole genome shotgun (WGS) entry which is preliminary data.</text>
</comment>
<feature type="domain" description="Sulfatase N-terminal" evidence="1">
    <location>
        <begin position="5"/>
        <end position="346"/>
    </location>
</feature>
<dbReference type="CDD" id="cd16037">
    <property type="entry name" value="sulfatase_like"/>
    <property type="match status" value="1"/>
</dbReference>
<dbReference type="InterPro" id="IPR051849">
    <property type="entry name" value="GAG-degrading_sulfatase"/>
</dbReference>
<name>A0ABT4Q927_9BACL</name>
<dbReference type="PANTHER" id="PTHR46615">
    <property type="entry name" value="ARYLSULFATASE K"/>
    <property type="match status" value="1"/>
</dbReference>
<dbReference type="EMBL" id="JAQAGZ010000007">
    <property type="protein sequence ID" value="MCZ8513277.1"/>
    <property type="molecule type" value="Genomic_DNA"/>
</dbReference>
<sequence length="487" mass="55155">MNKHNIILIVSDQHRSDFMGCAGKKVVETPNLDKMAAEGIHFTNHYCNSPLCVPSRMSMMTGRHPHHTGVFGNEDCLPSDMPTFAHALALGGYETILCGRMHFVGPDQRHGFQRRLVGDITPSYAGGPKTNYGPLAGTTDSDFISIKLAGPGNSPVMNYDETVTSASEQFLLERAHSPGSRPFFLTIGLYGPHNPYTCSHKQYERAVRAMELHDKTIPVDPEPHPWIEETLKSSGLDKITDQQMKNARANYIGLVNHLDQYIGRILKASQALGEDTLIIYVSDHGDMAGDHGLFWKRCFYEASVKVPMIWYPAVSKNGLFNIKKGMKIDVPTSLVDLAPTLISLSGSSELPNLDGRDLLQLIHKNEISKIWTERPVFSELIIPSKSPTRMIRYKEYKLIYYHGYSSPQLFNVVDDPDEKYDLSRSTSHQDIKEELLCILLKEWNVEEILRKREKKLDDLKYMKLWGNKVGMGRLDLWNEDYTLNQAR</sequence>
<accession>A0ABT4Q927</accession>
<evidence type="ECO:0000313" key="2">
    <source>
        <dbReference type="EMBL" id="MCZ8513277.1"/>
    </source>
</evidence>